<name>A0ABD2KX20_9BILA</name>
<evidence type="ECO:0000313" key="1">
    <source>
        <dbReference type="EMBL" id="KAL3107448.1"/>
    </source>
</evidence>
<reference evidence="1 2" key="1">
    <citation type="submission" date="2024-10" db="EMBL/GenBank/DDBJ databases">
        <authorList>
            <person name="Kim D."/>
        </authorList>
    </citation>
    <scope>NUCLEOTIDE SEQUENCE [LARGE SCALE GENOMIC DNA]</scope>
    <source>
        <strain evidence="1">BH-2024</strain>
    </source>
</reference>
<dbReference type="EMBL" id="JBICBT010000616">
    <property type="protein sequence ID" value="KAL3107448.1"/>
    <property type="molecule type" value="Genomic_DNA"/>
</dbReference>
<comment type="caution">
    <text evidence="1">The sequence shown here is derived from an EMBL/GenBank/DDBJ whole genome shotgun (WGS) entry which is preliminary data.</text>
</comment>
<organism evidence="1 2">
    <name type="scientific">Heterodera trifolii</name>
    <dbReference type="NCBI Taxonomy" id="157864"/>
    <lineage>
        <taxon>Eukaryota</taxon>
        <taxon>Metazoa</taxon>
        <taxon>Ecdysozoa</taxon>
        <taxon>Nematoda</taxon>
        <taxon>Chromadorea</taxon>
        <taxon>Rhabditida</taxon>
        <taxon>Tylenchina</taxon>
        <taxon>Tylenchomorpha</taxon>
        <taxon>Tylenchoidea</taxon>
        <taxon>Heteroderidae</taxon>
        <taxon>Heteroderinae</taxon>
        <taxon>Heterodera</taxon>
    </lineage>
</organism>
<dbReference type="Proteomes" id="UP001620626">
    <property type="component" value="Unassembled WGS sequence"/>
</dbReference>
<evidence type="ECO:0000313" key="2">
    <source>
        <dbReference type="Proteomes" id="UP001620626"/>
    </source>
</evidence>
<dbReference type="AlphaFoldDB" id="A0ABD2KX20"/>
<proteinExistence type="predicted"/>
<gene>
    <name evidence="1" type="ORF">niasHT_014165</name>
</gene>
<accession>A0ABD2KX20</accession>
<sequence length="96" mass="10253">MKECLNGLPKPGSSVKKACDSANNCWCQDALCVLCLPCYLTHLALGCAVCVPIDLACTCAYASSCIGCASFNGANKAMIKRKLKKNEKHLKDITPQ</sequence>
<keyword evidence="2" id="KW-1185">Reference proteome</keyword>
<protein>
    <submittedName>
        <fullName evidence="1">Uncharacterized protein</fullName>
    </submittedName>
</protein>